<feature type="transmembrane region" description="Helical" evidence="2">
    <location>
        <begin position="53"/>
        <end position="70"/>
    </location>
</feature>
<comment type="caution">
    <text evidence="3">The sequence shown here is derived from an EMBL/GenBank/DDBJ whole genome shotgun (WGS) entry which is preliminary data.</text>
</comment>
<reference evidence="3 4" key="1">
    <citation type="submission" date="2019-06" db="EMBL/GenBank/DDBJ databases">
        <title>Amycolatopsis alkalitolerans sp. nov., isolated from Gastrodia elata Blume.</title>
        <authorList>
            <person name="Narsing Rao M.P."/>
            <person name="Li W.J."/>
        </authorList>
    </citation>
    <scope>NUCLEOTIDE SEQUENCE [LARGE SCALE GENOMIC DNA]</scope>
    <source>
        <strain evidence="3 4">SYSUP0005</strain>
    </source>
</reference>
<keyword evidence="4" id="KW-1185">Reference proteome</keyword>
<gene>
    <name evidence="3" type="ORF">FG385_03725</name>
</gene>
<proteinExistence type="predicted"/>
<evidence type="ECO:0000256" key="2">
    <source>
        <dbReference type="SAM" id="Phobius"/>
    </source>
</evidence>
<keyword evidence="2" id="KW-0812">Transmembrane</keyword>
<keyword evidence="2" id="KW-0472">Membrane</keyword>
<dbReference type="RefSeq" id="WP_139095144.1">
    <property type="nucleotide sequence ID" value="NZ_VDFW01000002.1"/>
</dbReference>
<feature type="region of interest" description="Disordered" evidence="1">
    <location>
        <begin position="129"/>
        <end position="156"/>
    </location>
</feature>
<feature type="compositionally biased region" description="Basic and acidic residues" evidence="1">
    <location>
        <begin position="144"/>
        <end position="156"/>
    </location>
</feature>
<dbReference type="Proteomes" id="UP000305546">
    <property type="component" value="Unassembled WGS sequence"/>
</dbReference>
<sequence length="156" mass="16279">MDTHGRKRTVAAPRLTAALGLLLAVGVLAQGLTAGAFLQGDGQWHPWHEALGDALVLPPLISLVVALALFRRQPDTPSVLATRIVLLALVVIAIGAGHAGKSMLVVHIPTAIAVVGIAVRQATGFARIAEPQSGQPARSGYPDPEERSPSETKRRG</sequence>
<feature type="transmembrane region" description="Helical" evidence="2">
    <location>
        <begin position="102"/>
        <end position="119"/>
    </location>
</feature>
<keyword evidence="2" id="KW-1133">Transmembrane helix</keyword>
<accession>A0A5C4MBB7</accession>
<evidence type="ECO:0000313" key="3">
    <source>
        <dbReference type="EMBL" id="TNC29200.1"/>
    </source>
</evidence>
<dbReference type="EMBL" id="VDFW01000002">
    <property type="protein sequence ID" value="TNC29200.1"/>
    <property type="molecule type" value="Genomic_DNA"/>
</dbReference>
<dbReference type="AlphaFoldDB" id="A0A5C4MBB7"/>
<organism evidence="3 4">
    <name type="scientific">Amycolatopsis alkalitolerans</name>
    <dbReference type="NCBI Taxonomy" id="2547244"/>
    <lineage>
        <taxon>Bacteria</taxon>
        <taxon>Bacillati</taxon>
        <taxon>Actinomycetota</taxon>
        <taxon>Actinomycetes</taxon>
        <taxon>Pseudonocardiales</taxon>
        <taxon>Pseudonocardiaceae</taxon>
        <taxon>Amycolatopsis</taxon>
    </lineage>
</organism>
<evidence type="ECO:0000256" key="1">
    <source>
        <dbReference type="SAM" id="MobiDB-lite"/>
    </source>
</evidence>
<evidence type="ECO:0000313" key="4">
    <source>
        <dbReference type="Proteomes" id="UP000305546"/>
    </source>
</evidence>
<feature type="transmembrane region" description="Helical" evidence="2">
    <location>
        <begin position="77"/>
        <end position="96"/>
    </location>
</feature>
<name>A0A5C4MBB7_9PSEU</name>
<protein>
    <submittedName>
        <fullName evidence="3">Uncharacterized protein</fullName>
    </submittedName>
</protein>